<comment type="caution">
    <text evidence="1">The sequence shown here is derived from an EMBL/GenBank/DDBJ whole genome shotgun (WGS) entry which is preliminary data.</text>
</comment>
<organism evidence="1 2">
    <name type="scientific">Bifidobacterium hominis</name>
    <dbReference type="NCBI Taxonomy" id="3133177"/>
    <lineage>
        <taxon>Bacteria</taxon>
        <taxon>Bacillati</taxon>
        <taxon>Actinomycetota</taxon>
        <taxon>Actinomycetes</taxon>
        <taxon>Bifidobacteriales</taxon>
        <taxon>Bifidobacteriaceae</taxon>
        <taxon>Bifidobacterium</taxon>
    </lineage>
</organism>
<proteinExistence type="predicted"/>
<name>A0ABV1C8P5_9BIFI</name>
<protein>
    <submittedName>
        <fullName evidence="1">Uncharacterized protein</fullName>
    </submittedName>
</protein>
<accession>A0ABV1C8P5</accession>
<dbReference type="Proteomes" id="UP001462554">
    <property type="component" value="Unassembled WGS sequence"/>
</dbReference>
<keyword evidence="2" id="KW-1185">Reference proteome</keyword>
<evidence type="ECO:0000313" key="1">
    <source>
        <dbReference type="EMBL" id="MEQ2397085.1"/>
    </source>
</evidence>
<gene>
    <name evidence="1" type="ORF">WMO36_04270</name>
</gene>
<sequence>MRDPVGDGVAPHRPNDYARAERIYGASPYRIANELHVTFNVIMTMQEILENEPWRFRIVISY</sequence>
<dbReference type="RefSeq" id="WP_303826165.1">
    <property type="nucleotide sequence ID" value="NZ_JBBMFR010000004.1"/>
</dbReference>
<reference evidence="1 2" key="1">
    <citation type="submission" date="2024-03" db="EMBL/GenBank/DDBJ databases">
        <title>Human intestinal bacterial collection.</title>
        <authorList>
            <person name="Pauvert C."/>
            <person name="Hitch T.C.A."/>
            <person name="Clavel T."/>
        </authorList>
    </citation>
    <scope>NUCLEOTIDE SEQUENCE [LARGE SCALE GENOMIC DNA]</scope>
    <source>
        <strain evidence="1 2">CLA-AA-H311</strain>
    </source>
</reference>
<evidence type="ECO:0000313" key="2">
    <source>
        <dbReference type="Proteomes" id="UP001462554"/>
    </source>
</evidence>
<dbReference type="EMBL" id="JBBMFR010000004">
    <property type="protein sequence ID" value="MEQ2397085.1"/>
    <property type="molecule type" value="Genomic_DNA"/>
</dbReference>